<keyword evidence="3" id="KW-1133">Transmembrane helix</keyword>
<dbReference type="PANTHER" id="PTHR10434">
    <property type="entry name" value="1-ACYL-SN-GLYCEROL-3-PHOSPHATE ACYLTRANSFERASE"/>
    <property type="match status" value="1"/>
</dbReference>
<keyword evidence="1" id="KW-0808">Transferase</keyword>
<reference evidence="5" key="1">
    <citation type="submission" date="2018-05" db="EMBL/GenBank/DDBJ databases">
        <authorList>
            <person name="Lanie J.A."/>
            <person name="Ng W.-L."/>
            <person name="Kazmierczak K.M."/>
            <person name="Andrzejewski T.M."/>
            <person name="Davidsen T.M."/>
            <person name="Wayne K.J."/>
            <person name="Tettelin H."/>
            <person name="Glass J.I."/>
            <person name="Rusch D."/>
            <person name="Podicherti R."/>
            <person name="Tsui H.-C.T."/>
            <person name="Winkler M.E."/>
        </authorList>
    </citation>
    <scope>NUCLEOTIDE SEQUENCE</scope>
</reference>
<evidence type="ECO:0000313" key="5">
    <source>
        <dbReference type="EMBL" id="SVA33216.1"/>
    </source>
</evidence>
<dbReference type="Pfam" id="PF01553">
    <property type="entry name" value="Acyltransferase"/>
    <property type="match status" value="1"/>
</dbReference>
<dbReference type="SMART" id="SM00563">
    <property type="entry name" value="PlsC"/>
    <property type="match status" value="1"/>
</dbReference>
<dbReference type="InterPro" id="IPR002123">
    <property type="entry name" value="Plipid/glycerol_acylTrfase"/>
</dbReference>
<proteinExistence type="predicted"/>
<dbReference type="GO" id="GO:0006654">
    <property type="term" value="P:phosphatidic acid biosynthetic process"/>
    <property type="evidence" value="ECO:0007669"/>
    <property type="project" value="TreeGrafter"/>
</dbReference>
<keyword evidence="2" id="KW-0012">Acyltransferase</keyword>
<evidence type="ECO:0000256" key="2">
    <source>
        <dbReference type="ARBA" id="ARBA00023315"/>
    </source>
</evidence>
<keyword evidence="3" id="KW-0812">Transmembrane</keyword>
<evidence type="ECO:0000256" key="3">
    <source>
        <dbReference type="SAM" id="Phobius"/>
    </source>
</evidence>
<evidence type="ECO:0000259" key="4">
    <source>
        <dbReference type="SMART" id="SM00563"/>
    </source>
</evidence>
<dbReference type="EMBL" id="UINC01007419">
    <property type="protein sequence ID" value="SVA33216.1"/>
    <property type="molecule type" value="Genomic_DNA"/>
</dbReference>
<feature type="domain" description="Phospholipid/glycerol acyltransferase" evidence="4">
    <location>
        <begin position="78"/>
        <end position="195"/>
    </location>
</feature>
<name>A0A381UYK8_9ZZZZ</name>
<feature type="transmembrane region" description="Helical" evidence="3">
    <location>
        <begin position="15"/>
        <end position="38"/>
    </location>
</feature>
<dbReference type="SUPFAM" id="SSF69593">
    <property type="entry name" value="Glycerol-3-phosphate (1)-acyltransferase"/>
    <property type="match status" value="1"/>
</dbReference>
<sequence length="250" mass="27283">MLGPLLTAVATFRSVTAYLLVSLYILVVSPPGIVVALVMRRCEHLYWLARQGCRFGLVLVGIRYRVTGTEYVDRERATVYCVNHASNIEPPVLYMALIAVHPKLKVLYKAEIHKIPLLSIVFDIAGFVPIERGNREQSRMAIDAAAAALEKGDSFLVFPEGTRSWTGDLLPFKKGGFTMAVRGRAKIVPMIVLGTHQAMRKGSVIIRPATISVRIGVPIESTGLDERDALSAATRTAMKDLLAAGPIQSA</sequence>
<dbReference type="GO" id="GO:0005783">
    <property type="term" value="C:endoplasmic reticulum"/>
    <property type="evidence" value="ECO:0007669"/>
    <property type="project" value="TreeGrafter"/>
</dbReference>
<organism evidence="5">
    <name type="scientific">marine metagenome</name>
    <dbReference type="NCBI Taxonomy" id="408172"/>
    <lineage>
        <taxon>unclassified sequences</taxon>
        <taxon>metagenomes</taxon>
        <taxon>ecological metagenomes</taxon>
    </lineage>
</organism>
<dbReference type="PANTHER" id="PTHR10434:SF11">
    <property type="entry name" value="1-ACYL-SN-GLYCEROL-3-PHOSPHATE ACYLTRANSFERASE"/>
    <property type="match status" value="1"/>
</dbReference>
<evidence type="ECO:0000256" key="1">
    <source>
        <dbReference type="ARBA" id="ARBA00022679"/>
    </source>
</evidence>
<gene>
    <name evidence="5" type="ORF">METZ01_LOCUS86070</name>
</gene>
<dbReference type="GO" id="GO:0003841">
    <property type="term" value="F:1-acylglycerol-3-phosphate O-acyltransferase activity"/>
    <property type="evidence" value="ECO:0007669"/>
    <property type="project" value="TreeGrafter"/>
</dbReference>
<protein>
    <recommendedName>
        <fullName evidence="4">Phospholipid/glycerol acyltransferase domain-containing protein</fullName>
    </recommendedName>
</protein>
<keyword evidence="3" id="KW-0472">Membrane</keyword>
<dbReference type="CDD" id="cd07989">
    <property type="entry name" value="LPLAT_AGPAT-like"/>
    <property type="match status" value="1"/>
</dbReference>
<accession>A0A381UYK8</accession>
<dbReference type="AlphaFoldDB" id="A0A381UYK8"/>